<protein>
    <submittedName>
        <fullName evidence="1">Uncharacterized protein</fullName>
    </submittedName>
</protein>
<evidence type="ECO:0000313" key="2">
    <source>
        <dbReference type="Proteomes" id="UP000252519"/>
    </source>
</evidence>
<comment type="caution">
    <text evidence="1">The sequence shown here is derived from an EMBL/GenBank/DDBJ whole genome shotgun (WGS) entry which is preliminary data.</text>
</comment>
<sequence length="79" mass="8370">MLALLPLLAAHVLAFDLESAGDMALLPSGDFIDLISRDAENVPGPLAFGNKYITVALPSTFNSILSVLVQQRATESSKI</sequence>
<dbReference type="AlphaFoldDB" id="A0A368G0U5"/>
<dbReference type="STRING" id="29170.A0A368G0U5"/>
<reference evidence="1 2" key="1">
    <citation type="submission" date="2014-10" db="EMBL/GenBank/DDBJ databases">
        <title>Draft genome of the hookworm Ancylostoma caninum.</title>
        <authorList>
            <person name="Mitreva M."/>
        </authorList>
    </citation>
    <scope>NUCLEOTIDE SEQUENCE [LARGE SCALE GENOMIC DNA]</scope>
    <source>
        <strain evidence="1 2">Baltimore</strain>
    </source>
</reference>
<dbReference type="EMBL" id="JOJR01000519">
    <property type="protein sequence ID" value="RCN36879.1"/>
    <property type="molecule type" value="Genomic_DNA"/>
</dbReference>
<proteinExistence type="predicted"/>
<dbReference type="OrthoDB" id="9922675at2759"/>
<gene>
    <name evidence="1" type="ORF">ANCCAN_17239</name>
</gene>
<evidence type="ECO:0000313" key="1">
    <source>
        <dbReference type="EMBL" id="RCN36879.1"/>
    </source>
</evidence>
<organism evidence="1 2">
    <name type="scientific">Ancylostoma caninum</name>
    <name type="common">Dog hookworm</name>
    <dbReference type="NCBI Taxonomy" id="29170"/>
    <lineage>
        <taxon>Eukaryota</taxon>
        <taxon>Metazoa</taxon>
        <taxon>Ecdysozoa</taxon>
        <taxon>Nematoda</taxon>
        <taxon>Chromadorea</taxon>
        <taxon>Rhabditida</taxon>
        <taxon>Rhabditina</taxon>
        <taxon>Rhabditomorpha</taxon>
        <taxon>Strongyloidea</taxon>
        <taxon>Ancylostomatidae</taxon>
        <taxon>Ancylostomatinae</taxon>
        <taxon>Ancylostoma</taxon>
    </lineage>
</organism>
<name>A0A368G0U5_ANCCA</name>
<dbReference type="Proteomes" id="UP000252519">
    <property type="component" value="Unassembled WGS sequence"/>
</dbReference>
<accession>A0A368G0U5</accession>
<keyword evidence="2" id="KW-1185">Reference proteome</keyword>